<organism evidence="2 3">
    <name type="scientific">Ameiurus melas</name>
    <name type="common">Black bullhead</name>
    <name type="synonym">Silurus melas</name>
    <dbReference type="NCBI Taxonomy" id="219545"/>
    <lineage>
        <taxon>Eukaryota</taxon>
        <taxon>Metazoa</taxon>
        <taxon>Chordata</taxon>
        <taxon>Craniata</taxon>
        <taxon>Vertebrata</taxon>
        <taxon>Euteleostomi</taxon>
        <taxon>Actinopterygii</taxon>
        <taxon>Neopterygii</taxon>
        <taxon>Teleostei</taxon>
        <taxon>Ostariophysi</taxon>
        <taxon>Siluriformes</taxon>
        <taxon>Ictaluridae</taxon>
        <taxon>Ameiurus</taxon>
    </lineage>
</organism>
<dbReference type="Proteomes" id="UP000593565">
    <property type="component" value="Unassembled WGS sequence"/>
</dbReference>
<dbReference type="EMBL" id="JAAGNN010000020">
    <property type="protein sequence ID" value="KAF4075748.1"/>
    <property type="molecule type" value="Genomic_DNA"/>
</dbReference>
<accession>A0A7J6A2N9</accession>
<feature type="compositionally biased region" description="Basic and acidic residues" evidence="1">
    <location>
        <begin position="156"/>
        <end position="172"/>
    </location>
</feature>
<dbReference type="PANTHER" id="PTHR34769">
    <property type="entry name" value="RCG42593, ISOFORM CRA_A"/>
    <property type="match status" value="1"/>
</dbReference>
<reference evidence="2 3" key="1">
    <citation type="submission" date="2020-02" db="EMBL/GenBank/DDBJ databases">
        <title>A chromosome-scale genome assembly of the black bullhead catfish (Ameiurus melas).</title>
        <authorList>
            <person name="Wen M."/>
            <person name="Zham M."/>
            <person name="Cabau C."/>
            <person name="Klopp C."/>
            <person name="Donnadieu C."/>
            <person name="Roques C."/>
            <person name="Bouchez O."/>
            <person name="Lampietro C."/>
            <person name="Jouanno E."/>
            <person name="Herpin A."/>
            <person name="Louis A."/>
            <person name="Berthelot C."/>
            <person name="Parey E."/>
            <person name="Roest-Crollius H."/>
            <person name="Braasch I."/>
            <person name="Postlethwait J."/>
            <person name="Robinson-Rechavi M."/>
            <person name="Echchiki A."/>
            <person name="Begum T."/>
            <person name="Montfort J."/>
            <person name="Schartl M."/>
            <person name="Bobe J."/>
            <person name="Guiguen Y."/>
        </authorList>
    </citation>
    <scope>NUCLEOTIDE SEQUENCE [LARGE SCALE GENOMIC DNA]</scope>
    <source>
        <strain evidence="2">M_S1</strain>
        <tissue evidence="2">Blood</tissue>
    </source>
</reference>
<feature type="region of interest" description="Disordered" evidence="1">
    <location>
        <begin position="72"/>
        <end position="172"/>
    </location>
</feature>
<sequence length="172" mass="19461">MQNESLIKSRWCLHVVCVMAGNDDELERRAVEELLKEAKRGRVRAETMGPAGWMKCPLGSTNKRFLLNSLRPCSAERQSGSRSATAKGAEDSREEGGRGSRHRPEGREHGYRKDTKHRRERHRSYSQSSRPRDSSTSELASTGHANQSNGSRSRSPIKERLVTKRSTDRTQN</sequence>
<proteinExistence type="predicted"/>
<dbReference type="InterPro" id="IPR038948">
    <property type="entry name" value="POLR1D-like"/>
</dbReference>
<gene>
    <name evidence="2" type="ORF">AMELA_G00222330</name>
</gene>
<dbReference type="OrthoDB" id="6352295at2759"/>
<dbReference type="PANTHER" id="PTHR34769:SF1">
    <property type="entry name" value="RNA POLYMERASE I AND III SUBUNIT D"/>
    <property type="match status" value="1"/>
</dbReference>
<name>A0A7J6A2N9_AMEME</name>
<dbReference type="AlphaFoldDB" id="A0A7J6A2N9"/>
<evidence type="ECO:0000313" key="2">
    <source>
        <dbReference type="EMBL" id="KAF4075748.1"/>
    </source>
</evidence>
<evidence type="ECO:0000256" key="1">
    <source>
        <dbReference type="SAM" id="MobiDB-lite"/>
    </source>
</evidence>
<feature type="compositionally biased region" description="Polar residues" evidence="1">
    <location>
        <begin position="138"/>
        <end position="154"/>
    </location>
</feature>
<evidence type="ECO:0000313" key="3">
    <source>
        <dbReference type="Proteomes" id="UP000593565"/>
    </source>
</evidence>
<feature type="compositionally biased region" description="Basic residues" evidence="1">
    <location>
        <begin position="114"/>
        <end position="124"/>
    </location>
</feature>
<feature type="compositionally biased region" description="Basic and acidic residues" evidence="1">
    <location>
        <begin position="88"/>
        <end position="113"/>
    </location>
</feature>
<comment type="caution">
    <text evidence="2">The sequence shown here is derived from an EMBL/GenBank/DDBJ whole genome shotgun (WGS) entry which is preliminary data.</text>
</comment>
<protein>
    <submittedName>
        <fullName evidence="2">Uncharacterized protein</fullName>
    </submittedName>
</protein>
<keyword evidence="3" id="KW-1185">Reference proteome</keyword>